<proteinExistence type="predicted"/>
<evidence type="ECO:0000313" key="1">
    <source>
        <dbReference type="EMBL" id="JAH86620.1"/>
    </source>
</evidence>
<protein>
    <submittedName>
        <fullName evidence="1">Uncharacterized protein</fullName>
    </submittedName>
</protein>
<name>A0A0E9WAL0_ANGAN</name>
<dbReference type="EMBL" id="GBXM01021957">
    <property type="protein sequence ID" value="JAH86620.1"/>
    <property type="molecule type" value="Transcribed_RNA"/>
</dbReference>
<reference evidence="1" key="2">
    <citation type="journal article" date="2015" name="Fish Shellfish Immunol.">
        <title>Early steps in the European eel (Anguilla anguilla)-Vibrio vulnificus interaction in the gills: Role of the RtxA13 toxin.</title>
        <authorList>
            <person name="Callol A."/>
            <person name="Pajuelo D."/>
            <person name="Ebbesson L."/>
            <person name="Teles M."/>
            <person name="MacKenzie S."/>
            <person name="Amaro C."/>
        </authorList>
    </citation>
    <scope>NUCLEOTIDE SEQUENCE</scope>
</reference>
<organism evidence="1">
    <name type="scientific">Anguilla anguilla</name>
    <name type="common">European freshwater eel</name>
    <name type="synonym">Muraena anguilla</name>
    <dbReference type="NCBI Taxonomy" id="7936"/>
    <lineage>
        <taxon>Eukaryota</taxon>
        <taxon>Metazoa</taxon>
        <taxon>Chordata</taxon>
        <taxon>Craniata</taxon>
        <taxon>Vertebrata</taxon>
        <taxon>Euteleostomi</taxon>
        <taxon>Actinopterygii</taxon>
        <taxon>Neopterygii</taxon>
        <taxon>Teleostei</taxon>
        <taxon>Anguilliformes</taxon>
        <taxon>Anguillidae</taxon>
        <taxon>Anguilla</taxon>
    </lineage>
</organism>
<accession>A0A0E9WAL0</accession>
<reference evidence="1" key="1">
    <citation type="submission" date="2014-11" db="EMBL/GenBank/DDBJ databases">
        <authorList>
            <person name="Amaro Gonzalez C."/>
        </authorList>
    </citation>
    <scope>NUCLEOTIDE SEQUENCE</scope>
</reference>
<sequence>MKKATGVLHKTKLQFINNYIL</sequence>
<dbReference type="AlphaFoldDB" id="A0A0E9WAL0"/>